<keyword evidence="3" id="KW-1185">Reference proteome</keyword>
<name>A0A0C3C9T3_HEBCY</name>
<dbReference type="HOGENOM" id="CLU_045862_0_0_1"/>
<dbReference type="OrthoDB" id="411632at2759"/>
<gene>
    <name evidence="2" type="ORF">M413DRAFT_445757</name>
</gene>
<protein>
    <submittedName>
        <fullName evidence="2">Uncharacterized protein</fullName>
    </submittedName>
</protein>
<reference evidence="2 3" key="1">
    <citation type="submission" date="2014-04" db="EMBL/GenBank/DDBJ databases">
        <authorList>
            <consortium name="DOE Joint Genome Institute"/>
            <person name="Kuo A."/>
            <person name="Gay G."/>
            <person name="Dore J."/>
            <person name="Kohler A."/>
            <person name="Nagy L.G."/>
            <person name="Floudas D."/>
            <person name="Copeland A."/>
            <person name="Barry K.W."/>
            <person name="Cichocki N."/>
            <person name="Veneault-Fourrey C."/>
            <person name="LaButti K."/>
            <person name="Lindquist E.A."/>
            <person name="Lipzen A."/>
            <person name="Lundell T."/>
            <person name="Morin E."/>
            <person name="Murat C."/>
            <person name="Sun H."/>
            <person name="Tunlid A."/>
            <person name="Henrissat B."/>
            <person name="Grigoriev I.V."/>
            <person name="Hibbett D.S."/>
            <person name="Martin F."/>
            <person name="Nordberg H.P."/>
            <person name="Cantor M.N."/>
            <person name="Hua S.X."/>
        </authorList>
    </citation>
    <scope>NUCLEOTIDE SEQUENCE [LARGE SCALE GENOMIC DNA]</scope>
    <source>
        <strain evidence="3">h7</strain>
    </source>
</reference>
<feature type="transmembrane region" description="Helical" evidence="1">
    <location>
        <begin position="15"/>
        <end position="37"/>
    </location>
</feature>
<organism evidence="2 3">
    <name type="scientific">Hebeloma cylindrosporum</name>
    <dbReference type="NCBI Taxonomy" id="76867"/>
    <lineage>
        <taxon>Eukaryota</taxon>
        <taxon>Fungi</taxon>
        <taxon>Dikarya</taxon>
        <taxon>Basidiomycota</taxon>
        <taxon>Agaricomycotina</taxon>
        <taxon>Agaricomycetes</taxon>
        <taxon>Agaricomycetidae</taxon>
        <taxon>Agaricales</taxon>
        <taxon>Agaricineae</taxon>
        <taxon>Hymenogastraceae</taxon>
        <taxon>Hebeloma</taxon>
    </lineage>
</organism>
<keyword evidence="1" id="KW-0472">Membrane</keyword>
<dbReference type="AlphaFoldDB" id="A0A0C3C9T3"/>
<keyword evidence="1" id="KW-0812">Transmembrane</keyword>
<accession>A0A0C3C9T3</accession>
<proteinExistence type="predicted"/>
<sequence>MGPLRYLPPTLRGKVTLAIVVALLYYIMATPTFILGGSNSTTAQRERLSIQRPEDDLGRNGTLEDSKRILLVSAMFPLRKSKHSTAEYDRWLRHYLGEITTDIYLFTTPAMEARIRAFRGENLTLTIDTTYSSPLEIPPLKGKETQYKKMHAKDRESSIHSIELYAVWNAKPFFLDAAVRSLERQGSKYDFAFWNDAGSFREEHRYRQWPSPAKVQEVWDEGSRLTGTSHEDLVFFPMWSAPHGFNAQWTENMGPIDAEFSEGSFFGGQPNAIDWWARTFYAYHDHYLSYEFFVGKDQTLINALFLLYPERFITVWYNDPHTPARLAEGDGSLLGQCSNEWFYYQFWLSNTKTKEAMRDLWIYNATKWRIWGWWRPKDTRRCADTRMVTIKDVLRRTFGDNWKPPLRRVEIPERVDAE</sequence>
<keyword evidence="1" id="KW-1133">Transmembrane helix</keyword>
<reference evidence="3" key="2">
    <citation type="submission" date="2015-01" db="EMBL/GenBank/DDBJ databases">
        <title>Evolutionary Origins and Diversification of the Mycorrhizal Mutualists.</title>
        <authorList>
            <consortium name="DOE Joint Genome Institute"/>
            <consortium name="Mycorrhizal Genomics Consortium"/>
            <person name="Kohler A."/>
            <person name="Kuo A."/>
            <person name="Nagy L.G."/>
            <person name="Floudas D."/>
            <person name="Copeland A."/>
            <person name="Barry K.W."/>
            <person name="Cichocki N."/>
            <person name="Veneault-Fourrey C."/>
            <person name="LaButti K."/>
            <person name="Lindquist E.A."/>
            <person name="Lipzen A."/>
            <person name="Lundell T."/>
            <person name="Morin E."/>
            <person name="Murat C."/>
            <person name="Riley R."/>
            <person name="Ohm R."/>
            <person name="Sun H."/>
            <person name="Tunlid A."/>
            <person name="Henrissat B."/>
            <person name="Grigoriev I.V."/>
            <person name="Hibbett D.S."/>
            <person name="Martin F."/>
        </authorList>
    </citation>
    <scope>NUCLEOTIDE SEQUENCE [LARGE SCALE GENOMIC DNA]</scope>
    <source>
        <strain evidence="3">h7</strain>
    </source>
</reference>
<evidence type="ECO:0000313" key="3">
    <source>
        <dbReference type="Proteomes" id="UP000053424"/>
    </source>
</evidence>
<evidence type="ECO:0000313" key="2">
    <source>
        <dbReference type="EMBL" id="KIM40984.1"/>
    </source>
</evidence>
<evidence type="ECO:0000256" key="1">
    <source>
        <dbReference type="SAM" id="Phobius"/>
    </source>
</evidence>
<dbReference type="Proteomes" id="UP000053424">
    <property type="component" value="Unassembled WGS sequence"/>
</dbReference>
<dbReference type="EMBL" id="KN831781">
    <property type="protein sequence ID" value="KIM40984.1"/>
    <property type="molecule type" value="Genomic_DNA"/>
</dbReference>